<evidence type="ECO:0000313" key="2">
    <source>
        <dbReference type="EMBL" id="QQZ10028.1"/>
    </source>
</evidence>
<name>A0ABX7E2T0_9BACI</name>
<dbReference type="Proteomes" id="UP000595691">
    <property type="component" value="Chromosome"/>
</dbReference>
<accession>A0ABX7E2T0</accession>
<dbReference type="SUPFAM" id="SSF53955">
    <property type="entry name" value="Lysozyme-like"/>
    <property type="match status" value="1"/>
</dbReference>
<dbReference type="RefSeq" id="WP_202778976.1">
    <property type="nucleotide sequence ID" value="NZ_CP065425.1"/>
</dbReference>
<dbReference type="EMBL" id="CP065425">
    <property type="protein sequence ID" value="QQZ10028.1"/>
    <property type="molecule type" value="Genomic_DNA"/>
</dbReference>
<dbReference type="Gene3D" id="1.10.530.10">
    <property type="match status" value="1"/>
</dbReference>
<dbReference type="InterPro" id="IPR052354">
    <property type="entry name" value="Cell_Wall_Dynamics_Protein"/>
</dbReference>
<keyword evidence="3" id="KW-1185">Reference proteome</keyword>
<protein>
    <submittedName>
        <fullName evidence="2">Uncharacterized protein</fullName>
    </submittedName>
</protein>
<feature type="signal peptide" evidence="1">
    <location>
        <begin position="1"/>
        <end position="26"/>
    </location>
</feature>
<gene>
    <name evidence="2" type="ORF">I5776_03410</name>
</gene>
<dbReference type="PANTHER" id="PTHR34408:SF1">
    <property type="entry name" value="GLYCOSYL HYDROLASE FAMILY 19 DOMAIN-CONTAINING PROTEIN HI_1415"/>
    <property type="match status" value="1"/>
</dbReference>
<sequence>MWKRLMAIVVTAFLIFVSMGSWDSQAAPLAKSETKQVKQTKLKLTSITNLYDAADFSKKRKESLAPQTVTVITSTGTGWYKIKTWLGEKWITPKGVKLKLTKTAPLYNEADFSKKRKESVSPQTVTVIDATGTGWYKIKTWLGEKWVAPNGAKLKLSKTTTLYNQPDFSKKRNEKLSPQTVTVTGATGTGWYKIKTWLGEKWVSPDGVSMKLVSTTNLYDKPDVTKRRKEKLSPQSVTVIDTASNGWYKIKTWIGEKWILPNKPAENIGKAYITSDQLKKLGWVNITTSMLKDLNNCLKRYNITTPQRIRHFMSQASHESSAGRYTKEIASGKAYEGRKDLGNIYKGDGPKFKGAGYIQLTGRYNYQRFSTAIKDTKVMSGVNYVSVTYPWTSAGFWWNSNNMNALCDRGATVKEITRRVNGGYNGLTDRERYYNLAIKIF</sequence>
<dbReference type="InterPro" id="IPR023346">
    <property type="entry name" value="Lysozyme-like_dom_sf"/>
</dbReference>
<keyword evidence="1" id="KW-0732">Signal</keyword>
<dbReference type="PANTHER" id="PTHR34408">
    <property type="entry name" value="FAMILY PROTEIN, PUTATIVE-RELATED"/>
    <property type="match status" value="1"/>
</dbReference>
<feature type="chain" id="PRO_5047466960" evidence="1">
    <location>
        <begin position="27"/>
        <end position="441"/>
    </location>
</feature>
<evidence type="ECO:0000313" key="3">
    <source>
        <dbReference type="Proteomes" id="UP000595691"/>
    </source>
</evidence>
<evidence type="ECO:0000256" key="1">
    <source>
        <dbReference type="SAM" id="SignalP"/>
    </source>
</evidence>
<reference evidence="2 3" key="1">
    <citation type="submission" date="2020-11" db="EMBL/GenBank/DDBJ databases">
        <title>Taxonomic evaluation of the Bacillus sporothermodurans group of bacteria based on whole genome sequences.</title>
        <authorList>
            <person name="Fiedler G."/>
            <person name="Herbstmann A.-D."/>
            <person name="Doll E."/>
            <person name="Wenning M."/>
            <person name="Brinks E."/>
            <person name="Kabisch J."/>
            <person name="Breitenwieser F."/>
            <person name="Lappann M."/>
            <person name="Boehnlein C."/>
            <person name="Franz C."/>
        </authorList>
    </citation>
    <scope>NUCLEOTIDE SEQUENCE [LARGE SCALE GENOMIC DNA]</scope>
    <source>
        <strain evidence="2 3">JCM 19841</strain>
    </source>
</reference>
<organism evidence="2 3">
    <name type="scientific">Heyndrickxia vini</name>
    <dbReference type="NCBI Taxonomy" id="1476025"/>
    <lineage>
        <taxon>Bacteria</taxon>
        <taxon>Bacillati</taxon>
        <taxon>Bacillota</taxon>
        <taxon>Bacilli</taxon>
        <taxon>Bacillales</taxon>
        <taxon>Bacillaceae</taxon>
        <taxon>Heyndrickxia</taxon>
    </lineage>
</organism>
<proteinExistence type="predicted"/>